<protein>
    <submittedName>
        <fullName evidence="3">Thiamine-binding protein</fullName>
    </submittedName>
</protein>
<dbReference type="Pfam" id="PF01910">
    <property type="entry name" value="Thiamine_BP"/>
    <property type="match status" value="1"/>
</dbReference>
<organism evidence="3 4">
    <name type="scientific">Thermoproteota archaeon</name>
    <dbReference type="NCBI Taxonomy" id="2056631"/>
    <lineage>
        <taxon>Archaea</taxon>
        <taxon>Thermoproteota</taxon>
    </lineage>
</organism>
<accession>A0A497EQF6</accession>
<dbReference type="PANTHER" id="PTHR33777:SF1">
    <property type="entry name" value="UPF0045 PROTEIN ECM15"/>
    <property type="match status" value="1"/>
</dbReference>
<dbReference type="GO" id="GO:0005829">
    <property type="term" value="C:cytosol"/>
    <property type="evidence" value="ECO:0007669"/>
    <property type="project" value="TreeGrafter"/>
</dbReference>
<proteinExistence type="inferred from homology"/>
<dbReference type="InterPro" id="IPR002767">
    <property type="entry name" value="Thiamine_BP"/>
</dbReference>
<comment type="caution">
    <text evidence="3">The sequence shown here is derived from an EMBL/GenBank/DDBJ whole genome shotgun (WGS) entry which is preliminary data.</text>
</comment>
<evidence type="ECO:0000256" key="1">
    <source>
        <dbReference type="ARBA" id="ARBA00010272"/>
    </source>
</evidence>
<name>A0A497EQF6_9CREN</name>
<dbReference type="SUPFAM" id="SSF89957">
    <property type="entry name" value="MTH1187/YkoF-like"/>
    <property type="match status" value="1"/>
</dbReference>
<dbReference type="AlphaFoldDB" id="A0A497EQF6"/>
<dbReference type="Proteomes" id="UP000272051">
    <property type="component" value="Unassembled WGS sequence"/>
</dbReference>
<dbReference type="NCBIfam" id="TIGR00106">
    <property type="entry name" value="MTH1187 family thiamine-binding protein"/>
    <property type="match status" value="1"/>
</dbReference>
<evidence type="ECO:0000313" key="3">
    <source>
        <dbReference type="EMBL" id="RLE49161.1"/>
    </source>
</evidence>
<feature type="domain" description="Thiamine-binding protein" evidence="2">
    <location>
        <begin position="6"/>
        <end position="96"/>
    </location>
</feature>
<dbReference type="EMBL" id="QMQX01000224">
    <property type="protein sequence ID" value="RLE49161.1"/>
    <property type="molecule type" value="Genomic_DNA"/>
</dbReference>
<evidence type="ECO:0000313" key="4">
    <source>
        <dbReference type="Proteomes" id="UP000272051"/>
    </source>
</evidence>
<evidence type="ECO:0000259" key="2">
    <source>
        <dbReference type="Pfam" id="PF01910"/>
    </source>
</evidence>
<sequence length="105" mass="11626">MAVLFEFSVVPVGTESPSVSRYVALAVKEIEKSGVKYQLTPMGTVFEAKSLAEGFNVIAKVHEALFSAGIKRIVTSIKIDDRRDMERNMETKMESAKRALESLKS</sequence>
<dbReference type="InterPro" id="IPR051614">
    <property type="entry name" value="UPF0045_domain"/>
</dbReference>
<dbReference type="PANTHER" id="PTHR33777">
    <property type="entry name" value="UPF0045 PROTEIN ECM15"/>
    <property type="match status" value="1"/>
</dbReference>
<gene>
    <name evidence="3" type="ORF">DRJ33_08495</name>
</gene>
<dbReference type="Gene3D" id="3.30.70.930">
    <property type="match status" value="1"/>
</dbReference>
<dbReference type="InterPro" id="IPR029756">
    <property type="entry name" value="MTH1187/YkoF-like"/>
</dbReference>
<comment type="similarity">
    <text evidence="1">Belongs to the UPF0045 family.</text>
</comment>
<reference evidence="3 4" key="1">
    <citation type="submission" date="2018-06" db="EMBL/GenBank/DDBJ databases">
        <title>Extensive metabolic versatility and redundancy in microbially diverse, dynamic hydrothermal sediments.</title>
        <authorList>
            <person name="Dombrowski N."/>
            <person name="Teske A."/>
            <person name="Baker B.J."/>
        </authorList>
    </citation>
    <scope>NUCLEOTIDE SEQUENCE [LARGE SCALE GENOMIC DNA]</scope>
    <source>
        <strain evidence="3">B34_G17</strain>
    </source>
</reference>